<evidence type="ECO:0000256" key="1">
    <source>
        <dbReference type="SAM" id="MobiDB-lite"/>
    </source>
</evidence>
<evidence type="ECO:0000313" key="3">
    <source>
        <dbReference type="Proteomes" id="UP000829291"/>
    </source>
</evidence>
<organism evidence="4">
    <name type="scientific">Neodiprion lecontei</name>
    <name type="common">Redheaded pine sawfly</name>
    <dbReference type="NCBI Taxonomy" id="441921"/>
    <lineage>
        <taxon>Eukaryota</taxon>
        <taxon>Metazoa</taxon>
        <taxon>Ecdysozoa</taxon>
        <taxon>Arthropoda</taxon>
        <taxon>Hexapoda</taxon>
        <taxon>Insecta</taxon>
        <taxon>Pterygota</taxon>
        <taxon>Neoptera</taxon>
        <taxon>Endopterygota</taxon>
        <taxon>Hymenoptera</taxon>
        <taxon>Tenthredinoidea</taxon>
        <taxon>Diprionidae</taxon>
        <taxon>Diprioninae</taxon>
        <taxon>Neodiprion</taxon>
    </lineage>
</organism>
<dbReference type="Proteomes" id="UP000829291">
    <property type="component" value="Chromosome 1"/>
</dbReference>
<dbReference type="RefSeq" id="XP_015518176.1">
    <property type="nucleotide sequence ID" value="XM_015662690.2"/>
</dbReference>
<keyword evidence="2" id="KW-0732">Signal</keyword>
<dbReference type="InParanoid" id="A0A6J0BTL1"/>
<keyword evidence="3" id="KW-1185">Reference proteome</keyword>
<feature type="compositionally biased region" description="Polar residues" evidence="1">
    <location>
        <begin position="91"/>
        <end position="102"/>
    </location>
</feature>
<feature type="signal peptide" evidence="2">
    <location>
        <begin position="1"/>
        <end position="22"/>
    </location>
</feature>
<dbReference type="OrthoDB" id="7612240at2759"/>
<feature type="compositionally biased region" description="Low complexity" evidence="1">
    <location>
        <begin position="103"/>
        <end position="119"/>
    </location>
</feature>
<proteinExistence type="predicted"/>
<dbReference type="KEGG" id="nlo:107223107"/>
<feature type="compositionally biased region" description="Polar residues" evidence="1">
    <location>
        <begin position="123"/>
        <end position="147"/>
    </location>
</feature>
<evidence type="ECO:0000256" key="2">
    <source>
        <dbReference type="SAM" id="SignalP"/>
    </source>
</evidence>
<dbReference type="GeneID" id="107223107"/>
<feature type="region of interest" description="Disordered" evidence="1">
    <location>
        <begin position="71"/>
        <end position="169"/>
    </location>
</feature>
<sequence>MKYPVLLMALTALSGSLVASEAINVYGRVRGARASNPVTVAQPQVEHINYRPYSQVPADIKQILQFQQAREPITHIPAQPPPQLAKAPSQNRPQYNPQVQYGASQPSHQQYQAQPQAAYNPGVNPQAQFNPHPYQQGQPQNSVVRNHQQQQQQQQPPGGLFYPDQRRLY</sequence>
<protein>
    <submittedName>
        <fullName evidence="4">Gamma-gliadin-like</fullName>
    </submittedName>
</protein>
<reference evidence="4" key="1">
    <citation type="submission" date="2025-08" db="UniProtKB">
        <authorList>
            <consortium name="RefSeq"/>
        </authorList>
    </citation>
    <scope>IDENTIFICATION</scope>
    <source>
        <tissue evidence="4">Thorax and Abdomen</tissue>
    </source>
</reference>
<evidence type="ECO:0000313" key="4">
    <source>
        <dbReference type="RefSeq" id="XP_015518176.1"/>
    </source>
</evidence>
<gene>
    <name evidence="4" type="primary">LOC107223107</name>
</gene>
<dbReference type="AlphaFoldDB" id="A0A6J0BTL1"/>
<feature type="chain" id="PRO_5026797810" evidence="2">
    <location>
        <begin position="23"/>
        <end position="169"/>
    </location>
</feature>
<accession>A0A6J0BTL1</accession>
<name>A0A6J0BTL1_NEOLC</name>